<comment type="cofactor">
    <cofactor evidence="1 4 5">
        <name>pyridoxal 5'-phosphate</name>
        <dbReference type="ChEBI" id="CHEBI:597326"/>
    </cofactor>
</comment>
<feature type="binding site" evidence="4 6">
    <location>
        <position position="302"/>
    </location>
    <ligand>
        <name>substrate</name>
    </ligand>
</feature>
<evidence type="ECO:0000313" key="9">
    <source>
        <dbReference type="Proteomes" id="UP000316092"/>
    </source>
</evidence>
<dbReference type="Pfam" id="PF00842">
    <property type="entry name" value="Ala_racemase_C"/>
    <property type="match status" value="1"/>
</dbReference>
<dbReference type="GO" id="GO:0030632">
    <property type="term" value="P:D-alanine biosynthetic process"/>
    <property type="evidence" value="ECO:0007669"/>
    <property type="project" value="UniProtKB-UniRule"/>
</dbReference>
<dbReference type="UniPathway" id="UPA00042">
    <property type="reaction ID" value="UER00497"/>
</dbReference>
<dbReference type="EMBL" id="VKDB01000017">
    <property type="protein sequence ID" value="TSA82467.1"/>
    <property type="molecule type" value="Genomic_DNA"/>
</dbReference>
<comment type="function">
    <text evidence="4">Catalyzes the interconversion of L-alanine and D-alanine. May also act on other amino acids.</text>
</comment>
<dbReference type="Pfam" id="PF01168">
    <property type="entry name" value="Ala_racemase_N"/>
    <property type="match status" value="1"/>
</dbReference>
<feature type="domain" description="Alanine racemase C-terminal" evidence="7">
    <location>
        <begin position="233"/>
        <end position="357"/>
    </location>
</feature>
<dbReference type="FunFam" id="3.20.20.10:FF:000002">
    <property type="entry name" value="Alanine racemase"/>
    <property type="match status" value="1"/>
</dbReference>
<dbReference type="PANTHER" id="PTHR30511:SF0">
    <property type="entry name" value="ALANINE RACEMASE, CATABOLIC-RELATED"/>
    <property type="match status" value="1"/>
</dbReference>
<keyword evidence="9" id="KW-1185">Reference proteome</keyword>
<dbReference type="RefSeq" id="WP_143721414.1">
    <property type="nucleotide sequence ID" value="NZ_VKDB01000017.1"/>
</dbReference>
<dbReference type="PRINTS" id="PR00992">
    <property type="entry name" value="ALARACEMASE"/>
</dbReference>
<organism evidence="8 9">
    <name type="scientific">Deinococcus detaillensis</name>
    <dbReference type="NCBI Taxonomy" id="2592048"/>
    <lineage>
        <taxon>Bacteria</taxon>
        <taxon>Thermotogati</taxon>
        <taxon>Deinococcota</taxon>
        <taxon>Deinococci</taxon>
        <taxon>Deinococcales</taxon>
        <taxon>Deinococcaceae</taxon>
        <taxon>Deinococcus</taxon>
    </lineage>
</organism>
<dbReference type="Gene3D" id="2.40.37.10">
    <property type="entry name" value="Lyase, Ornithine Decarboxylase, Chain A, domain 1"/>
    <property type="match status" value="1"/>
</dbReference>
<feature type="binding site" evidence="4 6">
    <location>
        <position position="126"/>
    </location>
    <ligand>
        <name>substrate</name>
    </ligand>
</feature>
<dbReference type="OrthoDB" id="9813814at2"/>
<dbReference type="InterPro" id="IPR000821">
    <property type="entry name" value="Ala_racemase"/>
</dbReference>
<dbReference type="AlphaFoldDB" id="A0A553UQH1"/>
<dbReference type="InterPro" id="IPR001608">
    <property type="entry name" value="Ala_racemase_N"/>
</dbReference>
<name>A0A553UQH1_9DEIO</name>
<protein>
    <recommendedName>
        <fullName evidence="4">Alanine racemase</fullName>
        <ecNumber evidence="4">5.1.1.1</ecNumber>
    </recommendedName>
</protein>
<evidence type="ECO:0000256" key="5">
    <source>
        <dbReference type="PIRSR" id="PIRSR600821-50"/>
    </source>
</evidence>
<dbReference type="GO" id="GO:0005829">
    <property type="term" value="C:cytosol"/>
    <property type="evidence" value="ECO:0007669"/>
    <property type="project" value="TreeGrafter"/>
</dbReference>
<gene>
    <name evidence="8" type="primary">alr</name>
    <name evidence="8" type="ORF">FNU79_13950</name>
</gene>
<dbReference type="CDD" id="cd00430">
    <property type="entry name" value="PLPDE_III_AR"/>
    <property type="match status" value="1"/>
</dbReference>
<dbReference type="PROSITE" id="PS00395">
    <property type="entry name" value="ALANINE_RACEMASE"/>
    <property type="match status" value="1"/>
</dbReference>
<feature type="active site" description="Proton acceptor; specific for D-alanine" evidence="4">
    <location>
        <position position="34"/>
    </location>
</feature>
<dbReference type="InterPro" id="IPR011079">
    <property type="entry name" value="Ala_racemase_C"/>
</dbReference>
<comment type="pathway">
    <text evidence="4">Amino-acid biosynthesis; D-alanine biosynthesis; D-alanine from L-alanine: step 1/1.</text>
</comment>
<comment type="similarity">
    <text evidence="4">Belongs to the alanine racemase family.</text>
</comment>
<dbReference type="InterPro" id="IPR009006">
    <property type="entry name" value="Ala_racemase/Decarboxylase_C"/>
</dbReference>
<dbReference type="EC" id="5.1.1.1" evidence="4"/>
<keyword evidence="2 4" id="KW-0663">Pyridoxal phosphate</keyword>
<evidence type="ECO:0000259" key="7">
    <source>
        <dbReference type="SMART" id="SM01005"/>
    </source>
</evidence>
<dbReference type="SUPFAM" id="SSF51419">
    <property type="entry name" value="PLP-binding barrel"/>
    <property type="match status" value="1"/>
</dbReference>
<evidence type="ECO:0000313" key="8">
    <source>
        <dbReference type="EMBL" id="TSA82467.1"/>
    </source>
</evidence>
<feature type="active site" description="Proton acceptor; specific for L-alanine" evidence="4">
    <location>
        <position position="254"/>
    </location>
</feature>
<dbReference type="NCBIfam" id="TIGR00492">
    <property type="entry name" value="alr"/>
    <property type="match status" value="1"/>
</dbReference>
<reference evidence="8 9" key="1">
    <citation type="submission" date="2019-07" db="EMBL/GenBank/DDBJ databases">
        <title>Deinococcus detaillus sp. nov., isolated from humus soil in Antarctica.</title>
        <authorList>
            <person name="Zhang K."/>
        </authorList>
    </citation>
    <scope>NUCLEOTIDE SEQUENCE [LARGE SCALE GENOMIC DNA]</scope>
    <source>
        <strain evidence="8 9">H1</strain>
    </source>
</reference>
<sequence length="358" mass="38249">MLARSQAQISLSALRHNAQLLSRRAGVRLIAPVKANAYGHGLELVVRALEDLPEVWGFAVAMPREAQALAALRPSKPVLLLTPAAPQEFAELTDLGVRLNISTAEEVAALPKNAKVHLKVETGMNRNGARPIEAVRLGQQLADLGMLEGVYTHFARADEPDLGPTRQQLEVFQTVLAQLPSSVSGAPLLAHAANGGGVLGLGQVEGLSLARPGLALYGYAPEHLHGLWPLRPALRLMARVGSVHRVYVGETIGYGGLYTAERDQDVATVQFGYADGYPRNATLKAQCVVAGQVRPVRGRICMDQFMLDVSGLSVKVGDWVEVWGSGPVTLGDVAAWGDTVDYEVLTGLGERVERVAAE</sequence>
<dbReference type="Proteomes" id="UP000316092">
    <property type="component" value="Unassembled WGS sequence"/>
</dbReference>
<dbReference type="InterPro" id="IPR029066">
    <property type="entry name" value="PLP-binding_barrel"/>
</dbReference>
<feature type="modified residue" description="N6-(pyridoxal phosphate)lysine" evidence="4 5">
    <location>
        <position position="34"/>
    </location>
</feature>
<dbReference type="GO" id="GO:0008784">
    <property type="term" value="F:alanine racemase activity"/>
    <property type="evidence" value="ECO:0007669"/>
    <property type="project" value="UniProtKB-UniRule"/>
</dbReference>
<proteinExistence type="inferred from homology"/>
<evidence type="ECO:0000256" key="1">
    <source>
        <dbReference type="ARBA" id="ARBA00001933"/>
    </source>
</evidence>
<comment type="caution">
    <text evidence="8">The sequence shown here is derived from an EMBL/GenBank/DDBJ whole genome shotgun (WGS) entry which is preliminary data.</text>
</comment>
<dbReference type="GO" id="GO:0030170">
    <property type="term" value="F:pyridoxal phosphate binding"/>
    <property type="evidence" value="ECO:0007669"/>
    <property type="project" value="UniProtKB-UniRule"/>
</dbReference>
<evidence type="ECO:0000256" key="6">
    <source>
        <dbReference type="PIRSR" id="PIRSR600821-52"/>
    </source>
</evidence>
<evidence type="ECO:0000256" key="3">
    <source>
        <dbReference type="ARBA" id="ARBA00023235"/>
    </source>
</evidence>
<dbReference type="InterPro" id="IPR020622">
    <property type="entry name" value="Ala_racemase_pyridoxalP-BS"/>
</dbReference>
<comment type="catalytic activity">
    <reaction evidence="4">
        <text>L-alanine = D-alanine</text>
        <dbReference type="Rhea" id="RHEA:20249"/>
        <dbReference type="ChEBI" id="CHEBI:57416"/>
        <dbReference type="ChEBI" id="CHEBI:57972"/>
        <dbReference type="EC" id="5.1.1.1"/>
    </reaction>
</comment>
<dbReference type="Gene3D" id="3.20.20.10">
    <property type="entry name" value="Alanine racemase"/>
    <property type="match status" value="1"/>
</dbReference>
<dbReference type="PANTHER" id="PTHR30511">
    <property type="entry name" value="ALANINE RACEMASE"/>
    <property type="match status" value="1"/>
</dbReference>
<evidence type="ECO:0000256" key="4">
    <source>
        <dbReference type="HAMAP-Rule" id="MF_01201"/>
    </source>
</evidence>
<evidence type="ECO:0000256" key="2">
    <source>
        <dbReference type="ARBA" id="ARBA00022898"/>
    </source>
</evidence>
<dbReference type="SUPFAM" id="SSF50621">
    <property type="entry name" value="Alanine racemase C-terminal domain-like"/>
    <property type="match status" value="1"/>
</dbReference>
<keyword evidence="3 4" id="KW-0413">Isomerase</keyword>
<accession>A0A553UQH1</accession>
<dbReference type="SMART" id="SM01005">
    <property type="entry name" value="Ala_racemase_C"/>
    <property type="match status" value="1"/>
</dbReference>
<dbReference type="HAMAP" id="MF_01201">
    <property type="entry name" value="Ala_racemase"/>
    <property type="match status" value="1"/>
</dbReference>